<dbReference type="SUPFAM" id="SSF56519">
    <property type="entry name" value="Penicillin binding protein dimerisation domain"/>
    <property type="match status" value="1"/>
</dbReference>
<keyword evidence="20" id="KW-1185">Reference proteome</keyword>
<feature type="active site" description="Acyl-ester intermediate" evidence="16">
    <location>
        <position position="312"/>
    </location>
</feature>
<dbReference type="PANTHER" id="PTHR30627">
    <property type="entry name" value="PEPTIDOGLYCAN D,D-TRANSPEPTIDASE"/>
    <property type="match status" value="1"/>
</dbReference>
<keyword evidence="13 16" id="KW-0717">Septation</keyword>
<dbReference type="HAMAP" id="MF_02080">
    <property type="entry name" value="FtsI_transpept"/>
    <property type="match status" value="1"/>
</dbReference>
<evidence type="ECO:0000313" key="20">
    <source>
        <dbReference type="Proteomes" id="UP001205560"/>
    </source>
</evidence>
<comment type="catalytic activity">
    <reaction evidence="16">
        <text>Preferential cleavage: (Ac)2-L-Lys-D-Ala-|-D-Ala. Also transpeptidation of peptidyl-alanyl moieties that are N-acyl substituents of D-alanine.</text>
        <dbReference type="EC" id="3.4.16.4"/>
    </reaction>
</comment>
<feature type="domain" description="Penicillin-binding protein dimerisation" evidence="18">
    <location>
        <begin position="77"/>
        <end position="223"/>
    </location>
</feature>
<protein>
    <recommendedName>
        <fullName evidence="16">Peptidoglycan D,D-transpeptidase FtsI</fullName>
        <ecNumber evidence="16">3.4.16.4</ecNumber>
    </recommendedName>
    <alternativeName>
        <fullName evidence="16">Penicillin-binding protein 3</fullName>
        <shortName evidence="16">PBP-3</shortName>
    </alternativeName>
</protein>
<comment type="subcellular location">
    <subcellularLocation>
        <location evidence="1">Membrane</location>
    </subcellularLocation>
</comment>
<keyword evidence="10 16" id="KW-0573">Peptidoglycan synthesis</keyword>
<dbReference type="InterPro" id="IPR001460">
    <property type="entry name" value="PCN-bd_Tpept"/>
</dbReference>
<keyword evidence="7 16" id="KW-0812">Transmembrane</keyword>
<accession>A0ABT2ACT8</accession>
<dbReference type="InterPro" id="IPR037532">
    <property type="entry name" value="FtsI_transpept"/>
</dbReference>
<evidence type="ECO:0000256" key="3">
    <source>
        <dbReference type="ARBA" id="ARBA00022519"/>
    </source>
</evidence>
<organism evidence="19 20">
    <name type="scientific">Massilia norwichensis</name>
    <dbReference type="NCBI Taxonomy" id="1442366"/>
    <lineage>
        <taxon>Bacteria</taxon>
        <taxon>Pseudomonadati</taxon>
        <taxon>Pseudomonadota</taxon>
        <taxon>Betaproteobacteria</taxon>
        <taxon>Burkholderiales</taxon>
        <taxon>Oxalobacteraceae</taxon>
        <taxon>Telluria group</taxon>
        <taxon>Massilia</taxon>
    </lineage>
</organism>
<comment type="similarity">
    <text evidence="16">Belongs to the transpeptidase family. FtsI subfamily.</text>
</comment>
<keyword evidence="8 16" id="KW-0378">Hydrolase</keyword>
<keyword evidence="4 16" id="KW-0132">Cell division</keyword>
<evidence type="ECO:0000256" key="16">
    <source>
        <dbReference type="HAMAP-Rule" id="MF_02080"/>
    </source>
</evidence>
<comment type="caution">
    <text evidence="19">The sequence shown here is derived from an EMBL/GenBank/DDBJ whole genome shotgun (WGS) entry which is preliminary data.</text>
</comment>
<evidence type="ECO:0000256" key="6">
    <source>
        <dbReference type="ARBA" id="ARBA00022670"/>
    </source>
</evidence>
<evidence type="ECO:0000256" key="13">
    <source>
        <dbReference type="ARBA" id="ARBA00023210"/>
    </source>
</evidence>
<dbReference type="InterPro" id="IPR036138">
    <property type="entry name" value="PBP_dimer_sf"/>
</dbReference>
<dbReference type="InterPro" id="IPR005311">
    <property type="entry name" value="PBP_dimer"/>
</dbReference>
<dbReference type="Proteomes" id="UP001205560">
    <property type="component" value="Unassembled WGS sequence"/>
</dbReference>
<evidence type="ECO:0000256" key="14">
    <source>
        <dbReference type="ARBA" id="ARBA00023306"/>
    </source>
</evidence>
<evidence type="ECO:0000256" key="7">
    <source>
        <dbReference type="ARBA" id="ARBA00022692"/>
    </source>
</evidence>
<evidence type="ECO:0000256" key="12">
    <source>
        <dbReference type="ARBA" id="ARBA00023136"/>
    </source>
</evidence>
<keyword evidence="11 16" id="KW-1133">Transmembrane helix</keyword>
<evidence type="ECO:0000256" key="4">
    <source>
        <dbReference type="ARBA" id="ARBA00022618"/>
    </source>
</evidence>
<gene>
    <name evidence="16" type="primary">ftsI</name>
    <name evidence="19" type="ORF">NX782_22795</name>
</gene>
<dbReference type="EMBL" id="JANUGX010000035">
    <property type="protein sequence ID" value="MCS0592023.1"/>
    <property type="molecule type" value="Genomic_DNA"/>
</dbReference>
<dbReference type="EC" id="3.4.16.4" evidence="16"/>
<keyword evidence="9 16" id="KW-0133">Cell shape</keyword>
<evidence type="ECO:0000256" key="10">
    <source>
        <dbReference type="ARBA" id="ARBA00022984"/>
    </source>
</evidence>
<dbReference type="RefSeq" id="WP_258847783.1">
    <property type="nucleotide sequence ID" value="NZ_JANUGX010000035.1"/>
</dbReference>
<proteinExistence type="inferred from homology"/>
<evidence type="ECO:0000256" key="15">
    <source>
        <dbReference type="ARBA" id="ARBA00023316"/>
    </source>
</evidence>
<dbReference type="PANTHER" id="PTHR30627:SF1">
    <property type="entry name" value="PEPTIDOGLYCAN D,D-TRANSPEPTIDASE FTSI"/>
    <property type="match status" value="1"/>
</dbReference>
<keyword evidence="3 16" id="KW-0997">Cell inner membrane</keyword>
<keyword evidence="6 16" id="KW-0645">Protease</keyword>
<dbReference type="Pfam" id="PF03717">
    <property type="entry name" value="PBP_dimer"/>
    <property type="match status" value="1"/>
</dbReference>
<comment type="function">
    <text evidence="16">Catalyzes cross-linking of the peptidoglycan cell wall at the division septum.</text>
</comment>
<dbReference type="Gene3D" id="1.10.150.770">
    <property type="match status" value="1"/>
</dbReference>
<evidence type="ECO:0000256" key="1">
    <source>
        <dbReference type="ARBA" id="ARBA00004370"/>
    </source>
</evidence>
<evidence type="ECO:0000256" key="8">
    <source>
        <dbReference type="ARBA" id="ARBA00022801"/>
    </source>
</evidence>
<feature type="domain" description="Penicillin-binding protein transpeptidase" evidence="17">
    <location>
        <begin position="265"/>
        <end position="557"/>
    </location>
</feature>
<sequence length="592" mass="63575">MLRKTTQRSRVAGRQGRPFSANPLLAESLPRWRSSLVQCVLLCAFLALAGRAAWLQLFTGEFLQKQGAYRYARTLELPGTRGRILDRDGVMLAASVPAVAVWAIPEDLRGAAPATLDALARLLEMDAADIAARLATGKNFVYLKRQVDPGVGRALAAMQIRGIGMTREFRRVYPQGAVTSHVVGFVGRDDKGLEGFELAHQARLLASPGYRRVIKDRLGNIVEDAGGSAEPIAGQDSVLSISNKIQYVAFKQLKEAVEKFQAKAGSAIVVDAHTGEILALANYPSYDPNQPPERKGGALRNKAITDIHEPGSVLKTFTVALAIDRGRVTPESMIDTGSGRFVINGAPISDTSAHGLISVSDVLRYSSNIGTAKLALGMQPYDMWEMFTRLGFGQPPQLGFPGAGAGRVRPYKSWRPIEQATMSYGNGIAVSLLQLARAYTIFTNEGRVIPLTLEKHPERPAGAQVIAPATARAMLRMLENVVVNGTARPGAVPGYRVGGKTGTAYKAENGKYSFPRKYIASFVGIVPMSAPRFIVAVMIDEPSGRFHYGGQVAAPAFVGIAAQTLQAANVAPDAGIEDVIRRDAGTPETIED</sequence>
<reference evidence="19 20" key="1">
    <citation type="submission" date="2022-08" db="EMBL/GenBank/DDBJ databases">
        <title>Reclassification of Massilia species as members of the genera Telluria, Duganella, Pseudoduganella, Mokoshia gen. nov. and Zemynaea gen. nov. using orthogonal and non-orthogonal genome-based approaches.</title>
        <authorList>
            <person name="Bowman J.P."/>
        </authorList>
    </citation>
    <scope>NUCLEOTIDE SEQUENCE [LARGE SCALE GENOMIC DNA]</scope>
    <source>
        <strain evidence="19 20">LMG 28164</strain>
    </source>
</reference>
<dbReference type="Pfam" id="PF00905">
    <property type="entry name" value="Transpeptidase"/>
    <property type="match status" value="1"/>
</dbReference>
<dbReference type="Gene3D" id="3.30.450.330">
    <property type="match status" value="1"/>
</dbReference>
<keyword evidence="14 16" id="KW-0131">Cell cycle</keyword>
<evidence type="ECO:0000256" key="2">
    <source>
        <dbReference type="ARBA" id="ARBA00022475"/>
    </source>
</evidence>
<dbReference type="Gene3D" id="3.90.1310.10">
    <property type="entry name" value="Penicillin-binding protein 2a (Domain 2)"/>
    <property type="match status" value="1"/>
</dbReference>
<evidence type="ECO:0000259" key="17">
    <source>
        <dbReference type="Pfam" id="PF00905"/>
    </source>
</evidence>
<dbReference type="SUPFAM" id="SSF56601">
    <property type="entry name" value="beta-lactamase/transpeptidase-like"/>
    <property type="match status" value="1"/>
</dbReference>
<keyword evidence="5 16" id="KW-0121">Carboxypeptidase</keyword>
<comment type="pathway">
    <text evidence="16">Cell wall biogenesis; peptidoglycan biosynthesis.</text>
</comment>
<keyword evidence="12 16" id="KW-0472">Membrane</keyword>
<dbReference type="InterPro" id="IPR050515">
    <property type="entry name" value="Beta-lactam/transpept"/>
</dbReference>
<dbReference type="Gene3D" id="3.40.710.10">
    <property type="entry name" value="DD-peptidase/beta-lactamase superfamily"/>
    <property type="match status" value="1"/>
</dbReference>
<evidence type="ECO:0000259" key="18">
    <source>
        <dbReference type="Pfam" id="PF03717"/>
    </source>
</evidence>
<evidence type="ECO:0000256" key="11">
    <source>
        <dbReference type="ARBA" id="ARBA00022989"/>
    </source>
</evidence>
<dbReference type="InterPro" id="IPR012338">
    <property type="entry name" value="Beta-lactam/transpept-like"/>
</dbReference>
<keyword evidence="15 16" id="KW-0961">Cell wall biogenesis/degradation</keyword>
<evidence type="ECO:0000256" key="9">
    <source>
        <dbReference type="ARBA" id="ARBA00022960"/>
    </source>
</evidence>
<evidence type="ECO:0000256" key="5">
    <source>
        <dbReference type="ARBA" id="ARBA00022645"/>
    </source>
</evidence>
<name>A0ABT2ACT8_9BURK</name>
<keyword evidence="2 16" id="KW-1003">Cell membrane</keyword>
<evidence type="ECO:0000313" key="19">
    <source>
        <dbReference type="EMBL" id="MCS0592023.1"/>
    </source>
</evidence>